<dbReference type="STRING" id="1458985.BJP34_16805"/>
<gene>
    <name evidence="1" type="ORF">BJP34_16805</name>
</gene>
<dbReference type="Pfam" id="PF12322">
    <property type="entry name" value="T4_baseplate"/>
    <property type="match status" value="1"/>
</dbReference>
<organism evidence="1 2">
    <name type="scientific">Moorena producens PAL-8-15-08-1</name>
    <dbReference type="NCBI Taxonomy" id="1458985"/>
    <lineage>
        <taxon>Bacteria</taxon>
        <taxon>Bacillati</taxon>
        <taxon>Cyanobacteriota</taxon>
        <taxon>Cyanophyceae</taxon>
        <taxon>Coleofasciculales</taxon>
        <taxon>Coleofasciculaceae</taxon>
        <taxon>Moorena</taxon>
    </lineage>
</organism>
<accession>A0A1D8TTI5</accession>
<name>A0A1D8TTI5_9CYAN</name>
<dbReference type="InterPro" id="IPR024364">
    <property type="entry name" value="Baseplate_phage_T4-like"/>
</dbReference>
<reference evidence="2" key="1">
    <citation type="submission" date="2016-10" db="EMBL/GenBank/DDBJ databases">
        <title>Comparative genomics uncovers the prolific and rare metabolic potential of the cyanobacterial genus Moorea.</title>
        <authorList>
            <person name="Leao T."/>
            <person name="Castelao G."/>
            <person name="Korobeynikov A."/>
            <person name="Monroe E.A."/>
            <person name="Podell S."/>
            <person name="Glukhov E."/>
            <person name="Allen E."/>
            <person name="Gerwick W.H."/>
            <person name="Gerwick L."/>
        </authorList>
    </citation>
    <scope>NUCLEOTIDE SEQUENCE [LARGE SCALE GENOMIC DNA]</scope>
    <source>
        <strain evidence="2">PAL-8-15-08-1</strain>
    </source>
</reference>
<sequence>MRPLTANELIRCWEIGQSQHPLDRALTLLSFACPEKPRATLATMSIGQRDAYLLTLREITFGEQMNSWVNCPECSERLEFTMKTSQMRLVELREPEAEQYIINVGEWELHYRLPNSWDLAGIVGSKDDEKAARQLRQNCLVGASRWGQKWGYNDLPEDVIEKMVEAIAAADPQIEILLDLDCPACSHNWQVMLDIVWFIWKEISAKAQRILEEVHLLARFYGWREADILSMSTLRRQYYLSLVG</sequence>
<dbReference type="Proteomes" id="UP000177870">
    <property type="component" value="Chromosome"/>
</dbReference>
<dbReference type="KEGG" id="mpro:BJP34_16805"/>
<dbReference type="EMBL" id="CP017599">
    <property type="protein sequence ID" value="AOX00885.1"/>
    <property type="molecule type" value="Genomic_DNA"/>
</dbReference>
<evidence type="ECO:0000313" key="2">
    <source>
        <dbReference type="Proteomes" id="UP000177870"/>
    </source>
</evidence>
<dbReference type="AlphaFoldDB" id="A0A1D8TTI5"/>
<dbReference type="OrthoDB" id="283948at2"/>
<proteinExistence type="predicted"/>
<protein>
    <submittedName>
        <fullName evidence="1">Phage baseplate protein</fullName>
    </submittedName>
</protein>
<evidence type="ECO:0000313" key="1">
    <source>
        <dbReference type="EMBL" id="AOX00885.1"/>
    </source>
</evidence>